<evidence type="ECO:0000259" key="25">
    <source>
        <dbReference type="PROSITE" id="PS50923"/>
    </source>
</evidence>
<dbReference type="Gene3D" id="2.10.25.10">
    <property type="entry name" value="Laminin"/>
    <property type="match status" value="1"/>
</dbReference>
<dbReference type="Gene3D" id="2.10.70.10">
    <property type="entry name" value="Complement Module, domain 1"/>
    <property type="match status" value="1"/>
</dbReference>
<dbReference type="PROSITE" id="PS50835">
    <property type="entry name" value="IG_LIKE"/>
    <property type="match status" value="1"/>
</dbReference>
<dbReference type="GO" id="GO:0007417">
    <property type="term" value="P:central nervous system development"/>
    <property type="evidence" value="ECO:0007669"/>
    <property type="project" value="TreeGrafter"/>
</dbReference>
<dbReference type="PROSITE" id="PS00022">
    <property type="entry name" value="EGF_1"/>
    <property type="match status" value="1"/>
</dbReference>
<dbReference type="PROSITE" id="PS01186">
    <property type="entry name" value="EGF_2"/>
    <property type="match status" value="1"/>
</dbReference>
<evidence type="ECO:0000256" key="10">
    <source>
        <dbReference type="ARBA" id="ARBA00022737"/>
    </source>
</evidence>
<keyword evidence="3" id="KW-0964">Secreted</keyword>
<dbReference type="InterPro" id="IPR050691">
    <property type="entry name" value="Hyaluronan_bind_Proteoglycan"/>
</dbReference>
<organism evidence="27 28">
    <name type="scientific">Myodes glareolus</name>
    <name type="common">Bank vole</name>
    <name type="synonym">Clethrionomys glareolus</name>
    <dbReference type="NCBI Taxonomy" id="447135"/>
    <lineage>
        <taxon>Eukaryota</taxon>
        <taxon>Metazoa</taxon>
        <taxon>Chordata</taxon>
        <taxon>Craniata</taxon>
        <taxon>Vertebrata</taxon>
        <taxon>Euteleostomi</taxon>
        <taxon>Mammalia</taxon>
        <taxon>Eutheria</taxon>
        <taxon>Euarchontoglires</taxon>
        <taxon>Glires</taxon>
        <taxon>Rodentia</taxon>
        <taxon>Myomorpha</taxon>
        <taxon>Muroidea</taxon>
        <taxon>Cricetidae</taxon>
        <taxon>Arvicolinae</taxon>
        <taxon>Myodes</taxon>
    </lineage>
</organism>
<dbReference type="InterPro" id="IPR003599">
    <property type="entry name" value="Ig_sub"/>
</dbReference>
<feature type="disulfide bond" evidence="19">
    <location>
        <begin position="936"/>
        <end position="963"/>
    </location>
</feature>
<dbReference type="Pfam" id="PF00084">
    <property type="entry name" value="Sushi"/>
    <property type="match status" value="1"/>
</dbReference>
<evidence type="ECO:0000256" key="18">
    <source>
        <dbReference type="PROSITE-ProRule" id="PRU00076"/>
    </source>
</evidence>
<gene>
    <name evidence="27" type="ORF">U0070_010667</name>
</gene>
<evidence type="ECO:0000256" key="17">
    <source>
        <dbReference type="ARBA" id="ARBA00064526"/>
    </source>
</evidence>
<dbReference type="SUPFAM" id="SSF48726">
    <property type="entry name" value="Immunoglobulin"/>
    <property type="match status" value="1"/>
</dbReference>
<sequence length="1020" mass="110269">MRTPSTAPSPPLLPSLLQVLGSRPRNLVLLRLSSLALAAVARNPRREDYGSRDRAEPPAGAARVGDGAEGGARGKKRGFVRRPAGWRPRLRPAHPALLAPAHCAAVSAAAAGRTVCGGDLQVHPSVCSMIPLLSLLAALVLTQAPAVLTDDLKEDSSEDRAFRVRIGTTQLRGVLGGALTIPCHVHHLRPLTSRRTVPGFPRVKWTFLTGDREAEVLVARGLRVKVNEAYRFRVALPAYPASLTDVSLVLSELRPNDSGVYRCEVQHGIDDSSDAVEVKVKGVVFLYREGSARYAFSFAGAQEACARIGARIATPEQLYAAYLGGYEQCDAGWLSDQTVRYPIQNPREACYGDMDGYPGVRNYGVVGPEDLYDVYCYAEDLNGELFLGAPPSKLTWEEAQDYCLERGAQIASTGQLYAAWNGGLDRCSPGWLADGSVRYPIITPSQRCGGGLPGVKTLFLFPNQTGFPSKQNRFNVYCFRDPAHPSAFSEASSPASDGLEAIVTVTEKLEELQLPREAMESESRGAIYSIPVMEDGAGGSSSSPEGPEEAPGILLESETQSFAPPTRSSEEEAALEEDTEAPEEEKEQEDLWVWPRELSSPLPTGLETEQSLSQVTPPAGAVLQLGASPSPRPPRVHGPPAETLLPPRDGSLTSTPDGAREVAGEIGSPELSGVSRESEEAGSSGLEYGPSLLPATWAPEGTRELEAPSGEKSGRTVQAQPVLPTDSASRGGVAVAPSSGDCIPSPCHNGGTCLEEKEGFRCLCLPGYGGDLCDVGLQFCSPGWEAFQGACYKHFSTRRSWEDAESQCRALGAHLTSICTPEEQDFVNDRYREYQWIGLNDRTIEGDFLWSDGAPVLYENWNPGQPDSYFLSGENCVVMVWHDQGQWSDVPCNYHLSYTCKMGLVSCGPPPQLPLAQIFGRPRLRYAVDTVLRYRCREGLAQRNLPLIRCQENGLWEAPQISCSCSSLRGHPRKTTGTAPKAQEGTVGTSIQSLRSQPGILLSSALPSSHNREWPERGQR</sequence>
<dbReference type="PRINTS" id="PR01265">
    <property type="entry name" value="LINKMODULE"/>
</dbReference>
<evidence type="ECO:0000259" key="26">
    <source>
        <dbReference type="PROSITE" id="PS50963"/>
    </source>
</evidence>
<evidence type="ECO:0000256" key="4">
    <source>
        <dbReference type="ARBA" id="ARBA00022530"/>
    </source>
</evidence>
<evidence type="ECO:0000256" key="14">
    <source>
        <dbReference type="ARBA" id="ARBA00023290"/>
    </source>
</evidence>
<proteinExistence type="inferred from homology"/>
<comment type="subcellular location">
    <subcellularLocation>
        <location evidence="1">Secreted</location>
        <location evidence="1">Extracellular space</location>
        <location evidence="1">Extracellular matrix</location>
    </subcellularLocation>
</comment>
<comment type="subunit">
    <text evidence="17">Interacts with TNR.</text>
</comment>
<dbReference type="GO" id="GO:0005615">
    <property type="term" value="C:extracellular space"/>
    <property type="evidence" value="ECO:0007669"/>
    <property type="project" value="TreeGrafter"/>
</dbReference>
<dbReference type="GO" id="GO:0045202">
    <property type="term" value="C:synapse"/>
    <property type="evidence" value="ECO:0007669"/>
    <property type="project" value="TreeGrafter"/>
</dbReference>
<keyword evidence="9" id="KW-0430">Lectin</keyword>
<evidence type="ECO:0000256" key="20">
    <source>
        <dbReference type="PROSITE-ProRule" id="PRU00323"/>
    </source>
</evidence>
<dbReference type="PROSITE" id="PS00615">
    <property type="entry name" value="C_TYPE_LECTIN_1"/>
    <property type="match status" value="1"/>
</dbReference>
<dbReference type="SMART" id="SM00409">
    <property type="entry name" value="IG"/>
    <property type="match status" value="1"/>
</dbReference>
<reference evidence="27 28" key="1">
    <citation type="journal article" date="2023" name="bioRxiv">
        <title>Conserved and derived expression patterns and positive selection on dental genes reveal complex evolutionary context of ever-growing rodent molars.</title>
        <authorList>
            <person name="Calamari Z.T."/>
            <person name="Song A."/>
            <person name="Cohen E."/>
            <person name="Akter M."/>
            <person name="Roy R.D."/>
            <person name="Hallikas O."/>
            <person name="Christensen M.M."/>
            <person name="Li P."/>
            <person name="Marangoni P."/>
            <person name="Jernvall J."/>
            <person name="Klein O.D."/>
        </authorList>
    </citation>
    <scope>NUCLEOTIDE SEQUENCE [LARGE SCALE GENOMIC DNA]</scope>
    <source>
        <strain evidence="27">V071</strain>
    </source>
</reference>
<dbReference type="PROSITE" id="PS50923">
    <property type="entry name" value="SUSHI"/>
    <property type="match status" value="1"/>
</dbReference>
<feature type="compositionally biased region" description="Polar residues" evidence="21">
    <location>
        <begin position="986"/>
        <end position="995"/>
    </location>
</feature>
<dbReference type="SUPFAM" id="SSF56436">
    <property type="entry name" value="C-type lectin-like"/>
    <property type="match status" value="3"/>
</dbReference>
<dbReference type="InterPro" id="IPR016187">
    <property type="entry name" value="CTDL_fold"/>
</dbReference>
<evidence type="ECO:0000313" key="28">
    <source>
        <dbReference type="Proteomes" id="UP001488838"/>
    </source>
</evidence>
<dbReference type="CDD" id="cd03517">
    <property type="entry name" value="Link_domain_CSPGs_modules_1_3"/>
    <property type="match status" value="1"/>
</dbReference>
<evidence type="ECO:0000256" key="7">
    <source>
        <dbReference type="ARBA" id="ARBA00022659"/>
    </source>
</evidence>
<evidence type="ECO:0000256" key="21">
    <source>
        <dbReference type="SAM" id="MobiDB-lite"/>
    </source>
</evidence>
<dbReference type="FunFam" id="2.60.40.10:FF:000698">
    <property type="entry name" value="brevican core protein"/>
    <property type="match status" value="1"/>
</dbReference>
<dbReference type="GO" id="GO:0001501">
    <property type="term" value="P:skeletal system development"/>
    <property type="evidence" value="ECO:0007669"/>
    <property type="project" value="TreeGrafter"/>
</dbReference>
<dbReference type="InterPro" id="IPR013783">
    <property type="entry name" value="Ig-like_fold"/>
</dbReference>
<dbReference type="InterPro" id="IPR018378">
    <property type="entry name" value="C-type_lectin_CS"/>
</dbReference>
<evidence type="ECO:0000259" key="22">
    <source>
        <dbReference type="PROSITE" id="PS50026"/>
    </source>
</evidence>
<feature type="compositionally biased region" description="Acidic residues" evidence="21">
    <location>
        <begin position="571"/>
        <end position="590"/>
    </location>
</feature>
<dbReference type="InterPro" id="IPR000436">
    <property type="entry name" value="Sushi_SCR_CCP_dom"/>
</dbReference>
<dbReference type="SMART" id="SM00034">
    <property type="entry name" value="CLECT"/>
    <property type="match status" value="1"/>
</dbReference>
<dbReference type="PANTHER" id="PTHR22804">
    <property type="entry name" value="AGGRECAN/VERSICAN PROTEOGLYCAN"/>
    <property type="match status" value="1"/>
</dbReference>
<feature type="disulfide bond" evidence="18">
    <location>
        <begin position="764"/>
        <end position="773"/>
    </location>
</feature>
<dbReference type="InterPro" id="IPR003006">
    <property type="entry name" value="Ig/MHC_CS"/>
</dbReference>
<feature type="domain" description="EGF-like" evidence="22">
    <location>
        <begin position="738"/>
        <end position="774"/>
    </location>
</feature>
<dbReference type="InterPro" id="IPR001881">
    <property type="entry name" value="EGF-like_Ca-bd_dom"/>
</dbReference>
<keyword evidence="6" id="KW-0597">Phosphoprotein</keyword>
<feature type="region of interest" description="Disordered" evidence="21">
    <location>
        <begin position="532"/>
        <end position="551"/>
    </location>
</feature>
<keyword evidence="8" id="KW-0732">Signal</keyword>
<feature type="domain" description="C-type lectin" evidence="23">
    <location>
        <begin position="787"/>
        <end position="901"/>
    </location>
</feature>
<keyword evidence="10" id="KW-0677">Repeat</keyword>
<dbReference type="SMART" id="SM00445">
    <property type="entry name" value="LINK"/>
    <property type="match status" value="2"/>
</dbReference>
<dbReference type="FunFam" id="3.10.100.10:FF:000011">
    <property type="entry name" value="Aggrecan core protein"/>
    <property type="match status" value="1"/>
</dbReference>
<dbReference type="GO" id="GO:0005540">
    <property type="term" value="F:hyaluronic acid binding"/>
    <property type="evidence" value="ECO:0007669"/>
    <property type="project" value="UniProtKB-KW"/>
</dbReference>
<dbReference type="GO" id="GO:0030246">
    <property type="term" value="F:carbohydrate binding"/>
    <property type="evidence" value="ECO:0007669"/>
    <property type="project" value="UniProtKB-KW"/>
</dbReference>
<comment type="similarity">
    <text evidence="2">Belongs to the aggrecan/versican proteoglycan family.</text>
</comment>
<dbReference type="SMART" id="SM00406">
    <property type="entry name" value="IGv"/>
    <property type="match status" value="1"/>
</dbReference>
<dbReference type="InterPro" id="IPR013106">
    <property type="entry name" value="Ig_V-set"/>
</dbReference>
<keyword evidence="12 18" id="KW-1015">Disulfide bond</keyword>
<feature type="disulfide bond" evidence="20">
    <location>
        <begin position="427"/>
        <end position="448"/>
    </location>
</feature>
<evidence type="ECO:0000256" key="5">
    <source>
        <dbReference type="ARBA" id="ARBA00022536"/>
    </source>
</evidence>
<keyword evidence="7 19" id="KW-0768">Sushi</keyword>
<feature type="disulfide bond" evidence="20">
    <location>
        <begin position="329"/>
        <end position="350"/>
    </location>
</feature>
<dbReference type="EMBL" id="JBBHLL010000455">
    <property type="protein sequence ID" value="KAK7802583.1"/>
    <property type="molecule type" value="Genomic_DNA"/>
</dbReference>
<protein>
    <recommendedName>
        <fullName evidence="16">Brevican core protein</fullName>
    </recommendedName>
</protein>
<dbReference type="Gene3D" id="3.10.100.10">
    <property type="entry name" value="Mannose-Binding Protein A, subunit A"/>
    <property type="match status" value="3"/>
</dbReference>
<evidence type="ECO:0000256" key="1">
    <source>
        <dbReference type="ARBA" id="ARBA00004498"/>
    </source>
</evidence>
<dbReference type="GO" id="GO:0072534">
    <property type="term" value="C:perineuronal net"/>
    <property type="evidence" value="ECO:0007669"/>
    <property type="project" value="TreeGrafter"/>
</dbReference>
<dbReference type="CDD" id="cd03520">
    <property type="entry name" value="Link_domain_CSPGs_modules_2_4"/>
    <property type="match status" value="1"/>
</dbReference>
<dbReference type="FunFam" id="3.10.100.10:FF:000002">
    <property type="entry name" value="Hyaluronan proteoglycan link protein 1"/>
    <property type="match status" value="1"/>
</dbReference>
<dbReference type="GO" id="GO:0010001">
    <property type="term" value="P:glial cell differentiation"/>
    <property type="evidence" value="ECO:0007669"/>
    <property type="project" value="TreeGrafter"/>
</dbReference>
<dbReference type="Pfam" id="PF00193">
    <property type="entry name" value="Xlink"/>
    <property type="match status" value="2"/>
</dbReference>
<dbReference type="FunFam" id="3.10.100.10:FF:000003">
    <property type="entry name" value="Versican core protein"/>
    <property type="match status" value="1"/>
</dbReference>
<dbReference type="Pfam" id="PF00059">
    <property type="entry name" value="Lectin_C"/>
    <property type="match status" value="1"/>
</dbReference>
<dbReference type="FunFam" id="2.10.25.10:FF:000095">
    <property type="entry name" value="Notch, isoform B"/>
    <property type="match status" value="1"/>
</dbReference>
<keyword evidence="13" id="KW-0325">Glycoprotein</keyword>
<dbReference type="SUPFAM" id="SSF57535">
    <property type="entry name" value="Complement control module/SCR domain"/>
    <property type="match status" value="1"/>
</dbReference>
<feature type="domain" description="Link" evidence="26">
    <location>
        <begin position="283"/>
        <end position="378"/>
    </location>
</feature>
<keyword evidence="4" id="KW-0272">Extracellular matrix</keyword>
<dbReference type="InterPro" id="IPR000538">
    <property type="entry name" value="Link_dom"/>
</dbReference>
<dbReference type="GO" id="GO:0007155">
    <property type="term" value="P:cell adhesion"/>
    <property type="evidence" value="ECO:0007669"/>
    <property type="project" value="InterPro"/>
</dbReference>
<dbReference type="Pfam" id="PF07686">
    <property type="entry name" value="V-set"/>
    <property type="match status" value="1"/>
</dbReference>
<accession>A0AAW0HLX3</accession>
<dbReference type="SMART" id="SM00181">
    <property type="entry name" value="EGF"/>
    <property type="match status" value="1"/>
</dbReference>
<dbReference type="PROSITE" id="PS01241">
    <property type="entry name" value="LINK_1"/>
    <property type="match status" value="2"/>
</dbReference>
<evidence type="ECO:0000313" key="27">
    <source>
        <dbReference type="EMBL" id="KAK7802583.1"/>
    </source>
</evidence>
<evidence type="ECO:0000256" key="6">
    <source>
        <dbReference type="ARBA" id="ARBA00022553"/>
    </source>
</evidence>
<dbReference type="InterPro" id="IPR035976">
    <property type="entry name" value="Sushi/SCR/CCP_sf"/>
</dbReference>
<dbReference type="PROSITE" id="PS50041">
    <property type="entry name" value="C_TYPE_LECTIN_2"/>
    <property type="match status" value="1"/>
</dbReference>
<dbReference type="CDD" id="cd00054">
    <property type="entry name" value="EGF_CA"/>
    <property type="match status" value="1"/>
</dbReference>
<keyword evidence="14" id="KW-0373">Hyaluronic acid</keyword>
<evidence type="ECO:0000256" key="19">
    <source>
        <dbReference type="PROSITE-ProRule" id="PRU00302"/>
    </source>
</evidence>
<evidence type="ECO:0000256" key="15">
    <source>
        <dbReference type="ARBA" id="ARBA00023319"/>
    </source>
</evidence>
<feature type="region of interest" description="Disordered" evidence="21">
    <location>
        <begin position="559"/>
        <end position="691"/>
    </location>
</feature>
<dbReference type="Gene3D" id="2.60.40.10">
    <property type="entry name" value="Immunoglobulins"/>
    <property type="match status" value="1"/>
</dbReference>
<keyword evidence="28" id="KW-1185">Reference proteome</keyword>
<evidence type="ECO:0000256" key="8">
    <source>
        <dbReference type="ARBA" id="ARBA00022729"/>
    </source>
</evidence>
<evidence type="ECO:0000256" key="2">
    <source>
        <dbReference type="ARBA" id="ARBA00006838"/>
    </source>
</evidence>
<keyword evidence="15" id="KW-0393">Immunoglobulin domain</keyword>
<dbReference type="InterPro" id="IPR007110">
    <property type="entry name" value="Ig-like_dom"/>
</dbReference>
<dbReference type="SMART" id="SM00032">
    <property type="entry name" value="CCP"/>
    <property type="match status" value="1"/>
</dbReference>
<feature type="compositionally biased region" description="Basic and acidic residues" evidence="21">
    <location>
        <begin position="44"/>
        <end position="56"/>
    </location>
</feature>
<keyword evidence="11" id="KW-0654">Proteoglycan</keyword>
<feature type="non-terminal residue" evidence="27">
    <location>
        <position position="1020"/>
    </location>
</feature>
<dbReference type="PROSITE" id="PS00290">
    <property type="entry name" value="IG_MHC"/>
    <property type="match status" value="1"/>
</dbReference>
<comment type="caution">
    <text evidence="18">Lacks conserved residue(s) required for the propagation of feature annotation.</text>
</comment>
<feature type="domain" description="Link" evidence="26">
    <location>
        <begin position="383"/>
        <end position="480"/>
    </location>
</feature>
<dbReference type="PANTHER" id="PTHR22804:SF41">
    <property type="entry name" value="BREVICAN CORE PROTEIN"/>
    <property type="match status" value="1"/>
</dbReference>
<dbReference type="FunFam" id="2.10.70.10:FF:000003">
    <property type="entry name" value="Versican core protein"/>
    <property type="match status" value="1"/>
</dbReference>
<feature type="compositionally biased region" description="Polar residues" evidence="21">
    <location>
        <begin position="607"/>
        <end position="616"/>
    </location>
</feature>
<evidence type="ECO:0000259" key="23">
    <source>
        <dbReference type="PROSITE" id="PS50041"/>
    </source>
</evidence>
<evidence type="ECO:0000256" key="9">
    <source>
        <dbReference type="ARBA" id="ARBA00022734"/>
    </source>
</evidence>
<feature type="domain" description="Sushi" evidence="25">
    <location>
        <begin position="905"/>
        <end position="965"/>
    </location>
</feature>
<dbReference type="GO" id="GO:0005509">
    <property type="term" value="F:calcium ion binding"/>
    <property type="evidence" value="ECO:0007669"/>
    <property type="project" value="InterPro"/>
</dbReference>
<dbReference type="Proteomes" id="UP001488838">
    <property type="component" value="Unassembled WGS sequence"/>
</dbReference>
<dbReference type="Pfam" id="PF00008">
    <property type="entry name" value="EGF"/>
    <property type="match status" value="1"/>
</dbReference>
<feature type="compositionally biased region" description="Low complexity" evidence="21">
    <location>
        <begin position="540"/>
        <end position="551"/>
    </location>
</feature>
<comment type="caution">
    <text evidence="27">The sequence shown here is derived from an EMBL/GenBank/DDBJ whole genome shotgun (WGS) entry which is preliminary data.</text>
</comment>
<evidence type="ECO:0000256" key="3">
    <source>
        <dbReference type="ARBA" id="ARBA00022525"/>
    </source>
</evidence>
<name>A0AAW0HLX3_MYOGA</name>
<feature type="region of interest" description="Disordered" evidence="21">
    <location>
        <begin position="43"/>
        <end position="86"/>
    </location>
</feature>
<dbReference type="InterPro" id="IPR016186">
    <property type="entry name" value="C-type_lectin-like/link_sf"/>
</dbReference>
<dbReference type="InterPro" id="IPR001304">
    <property type="entry name" value="C-type_lectin-like"/>
</dbReference>
<evidence type="ECO:0000259" key="24">
    <source>
        <dbReference type="PROSITE" id="PS50835"/>
    </source>
</evidence>
<dbReference type="PROSITE" id="PS50026">
    <property type="entry name" value="EGF_3"/>
    <property type="match status" value="1"/>
</dbReference>
<dbReference type="SMART" id="SM00179">
    <property type="entry name" value="EGF_CA"/>
    <property type="match status" value="1"/>
</dbReference>
<dbReference type="InterPro" id="IPR036179">
    <property type="entry name" value="Ig-like_dom_sf"/>
</dbReference>
<evidence type="ECO:0000256" key="13">
    <source>
        <dbReference type="ARBA" id="ARBA00023180"/>
    </source>
</evidence>
<evidence type="ECO:0000256" key="16">
    <source>
        <dbReference type="ARBA" id="ARBA00044100"/>
    </source>
</evidence>
<evidence type="ECO:0000256" key="11">
    <source>
        <dbReference type="ARBA" id="ARBA00022974"/>
    </source>
</evidence>
<dbReference type="AlphaFoldDB" id="A0AAW0HLX3"/>
<dbReference type="GO" id="GO:0002052">
    <property type="term" value="P:positive regulation of neuroblast proliferation"/>
    <property type="evidence" value="ECO:0007669"/>
    <property type="project" value="TreeGrafter"/>
</dbReference>
<feature type="region of interest" description="Disordered" evidence="21">
    <location>
        <begin position="969"/>
        <end position="995"/>
    </location>
</feature>
<evidence type="ECO:0000256" key="12">
    <source>
        <dbReference type="ARBA" id="ARBA00023157"/>
    </source>
</evidence>
<dbReference type="InterPro" id="IPR000742">
    <property type="entry name" value="EGF"/>
</dbReference>
<feature type="disulfide bond" evidence="19">
    <location>
        <begin position="907"/>
        <end position="950"/>
    </location>
</feature>
<dbReference type="PROSITE" id="PS50963">
    <property type="entry name" value="LINK_2"/>
    <property type="match status" value="2"/>
</dbReference>
<keyword evidence="5 18" id="KW-0245">EGF-like domain</keyword>
<feature type="domain" description="Ig-like" evidence="24">
    <location>
        <begin position="145"/>
        <end position="281"/>
    </location>
</feature>
<dbReference type="CDD" id="cd00033">
    <property type="entry name" value="CCP"/>
    <property type="match status" value="1"/>
</dbReference>